<dbReference type="GO" id="GO:0008442">
    <property type="term" value="F:3-hydroxyisobutyrate dehydrogenase activity"/>
    <property type="evidence" value="ECO:0007669"/>
    <property type="project" value="UniProtKB-EC"/>
</dbReference>
<evidence type="ECO:0000256" key="3">
    <source>
        <dbReference type="ARBA" id="ARBA00023002"/>
    </source>
</evidence>
<sequence length="314" mass="32354">MFKIQMDDDFQEVAMGETVLRVAFVGLGNMGGPMAANLVKAGHEVVGVDLSEEARAAFQAVGGQVATSAVEAVREAQAVVTMLPAGKHVRSVYTGEGGILAHAPKGTLFIDSSTIDVDCSREVAKAASDAGMDMVDAPVSGGIVGAANGTLTFMVGGPEGAFERAKSLLDIMGASIVHAGEAGAGQAAKICNNMLLGISMIGTCEAFVLAEKLGLDPQKLYDISSKSSGQCWSLTSYCPIPGPVPTSPANNDYTPGFAAPMMLKDLLLAEEAADSSGANTPMGEKAARLYEEYCNNGGENVDFSGIIHLLRKSG</sequence>
<dbReference type="InterPro" id="IPR006115">
    <property type="entry name" value="6PGDH_NADP-bd"/>
</dbReference>
<dbReference type="NCBIfam" id="TIGR01692">
    <property type="entry name" value="HIBADH"/>
    <property type="match status" value="1"/>
</dbReference>
<dbReference type="InterPro" id="IPR011548">
    <property type="entry name" value="HIBADH"/>
</dbReference>
<dbReference type="GO" id="GO:0050661">
    <property type="term" value="F:NADP binding"/>
    <property type="evidence" value="ECO:0007669"/>
    <property type="project" value="InterPro"/>
</dbReference>
<evidence type="ECO:0000256" key="4">
    <source>
        <dbReference type="ARBA" id="ARBA00023027"/>
    </source>
</evidence>
<dbReference type="Pfam" id="PF14833">
    <property type="entry name" value="NAD_binding_11"/>
    <property type="match status" value="1"/>
</dbReference>
<dbReference type="EC" id="1.1.1.31" evidence="6"/>
<comment type="caution">
    <text evidence="9">The sequence shown here is derived from an EMBL/GenBank/DDBJ whole genome shotgun (WGS) entry which is preliminary data.</text>
</comment>
<feature type="domain" description="6-phosphogluconate dehydrogenase NADP-binding" evidence="7">
    <location>
        <begin position="21"/>
        <end position="180"/>
    </location>
</feature>
<evidence type="ECO:0000256" key="6">
    <source>
        <dbReference type="RuleBase" id="RU910714"/>
    </source>
</evidence>
<dbReference type="PANTHER" id="PTHR22981:SF7">
    <property type="entry name" value="3-HYDROXYISOBUTYRATE DEHYDROGENASE, MITOCHONDRIAL"/>
    <property type="match status" value="1"/>
</dbReference>
<evidence type="ECO:0000256" key="1">
    <source>
        <dbReference type="ARBA" id="ARBA00009080"/>
    </source>
</evidence>
<dbReference type="InterPro" id="IPR036291">
    <property type="entry name" value="NAD(P)-bd_dom_sf"/>
</dbReference>
<proteinExistence type="inferred from homology"/>
<dbReference type="PIRSF" id="PIRSF000103">
    <property type="entry name" value="HIBADH"/>
    <property type="match status" value="1"/>
</dbReference>
<dbReference type="InterPro" id="IPR029154">
    <property type="entry name" value="HIBADH-like_NADP-bd"/>
</dbReference>
<gene>
    <name evidence="9" type="primary">mmsB</name>
    <name evidence="9" type="ORF">PsAD2_03372</name>
</gene>
<comment type="catalytic activity">
    <reaction evidence="6">
        <text>3-hydroxy-2-methylpropanoate + NAD(+) = 2-methyl-3-oxopropanoate + NADH + H(+)</text>
        <dbReference type="Rhea" id="RHEA:17681"/>
        <dbReference type="ChEBI" id="CHEBI:11805"/>
        <dbReference type="ChEBI" id="CHEBI:15378"/>
        <dbReference type="ChEBI" id="CHEBI:57540"/>
        <dbReference type="ChEBI" id="CHEBI:57700"/>
        <dbReference type="ChEBI" id="CHEBI:57945"/>
        <dbReference type="EC" id="1.1.1.31"/>
    </reaction>
</comment>
<evidence type="ECO:0000256" key="5">
    <source>
        <dbReference type="PIRSR" id="PIRSR000103-1"/>
    </source>
</evidence>
<dbReference type="InterPro" id="IPR015815">
    <property type="entry name" value="HIBADH-related"/>
</dbReference>
<dbReference type="PATRIC" id="fig|989403.3.peg.3623"/>
<evidence type="ECO:0000259" key="8">
    <source>
        <dbReference type="Pfam" id="PF14833"/>
    </source>
</evidence>
<dbReference type="UniPathway" id="UPA00362"/>
<evidence type="ECO:0000313" key="10">
    <source>
        <dbReference type="Proteomes" id="UP000076577"/>
    </source>
</evidence>
<dbReference type="Gene3D" id="1.10.1040.10">
    <property type="entry name" value="N-(1-d-carboxylethyl)-l-norvaline Dehydrogenase, domain 2"/>
    <property type="match status" value="1"/>
</dbReference>
<dbReference type="InterPro" id="IPR008927">
    <property type="entry name" value="6-PGluconate_DH-like_C_sf"/>
</dbReference>
<dbReference type="GO" id="GO:0051287">
    <property type="term" value="F:NAD binding"/>
    <property type="evidence" value="ECO:0007669"/>
    <property type="project" value="InterPro"/>
</dbReference>
<comment type="pathway">
    <text evidence="6">Amino-acid degradation; L-valine degradation.</text>
</comment>
<dbReference type="AlphaFoldDB" id="A0A165WPA3"/>
<comment type="similarity">
    <text evidence="1 6">Belongs to the HIBADH-related family.</text>
</comment>
<keyword evidence="3 6" id="KW-0560">Oxidoreductase</keyword>
<dbReference type="SUPFAM" id="SSF48179">
    <property type="entry name" value="6-phosphogluconate dehydrogenase C-terminal domain-like"/>
    <property type="match status" value="1"/>
</dbReference>
<dbReference type="InterPro" id="IPR013328">
    <property type="entry name" value="6PGD_dom2"/>
</dbReference>
<dbReference type="PROSITE" id="PS00895">
    <property type="entry name" value="3_HYDROXYISOBUT_DH"/>
    <property type="match status" value="1"/>
</dbReference>
<keyword evidence="10" id="KW-1185">Reference proteome</keyword>
<dbReference type="InterPro" id="IPR002204">
    <property type="entry name" value="3-OH-isobutyrate_DH-rel_CS"/>
</dbReference>
<evidence type="ECO:0000256" key="2">
    <source>
        <dbReference type="ARBA" id="ARBA00022456"/>
    </source>
</evidence>
<dbReference type="FunFam" id="1.10.1040.10:FF:000006">
    <property type="entry name" value="3-hydroxyisobutyrate dehydrogenase"/>
    <property type="match status" value="1"/>
</dbReference>
<accession>A0A165WPA3</accession>
<dbReference type="STRING" id="989403.SAMN05421798_104138"/>
<evidence type="ECO:0000313" key="9">
    <source>
        <dbReference type="EMBL" id="KZL16755.1"/>
    </source>
</evidence>
<keyword evidence="2 6" id="KW-0101">Branched-chain amino acid catabolism</keyword>
<dbReference type="Pfam" id="PF03446">
    <property type="entry name" value="NAD_binding_2"/>
    <property type="match status" value="1"/>
</dbReference>
<keyword evidence="4 6" id="KW-0520">NAD</keyword>
<dbReference type="SUPFAM" id="SSF51735">
    <property type="entry name" value="NAD(P)-binding Rossmann-fold domains"/>
    <property type="match status" value="1"/>
</dbReference>
<feature type="domain" description="3-hydroxyisobutyrate dehydrogenase-like NAD-binding" evidence="8">
    <location>
        <begin position="183"/>
        <end position="310"/>
    </location>
</feature>
<reference evidence="9 10" key="1">
    <citation type="journal article" date="2016" name="Front. Microbiol.">
        <title>Comparative Genomic Analysis Reveals a Diverse Repertoire of Genes Involved in Prokaryote-Eukaryote Interactions within the Pseudovibrio Genus.</title>
        <authorList>
            <person name="Romano S."/>
            <person name="Fernandez-Guerra A."/>
            <person name="Reen F.J."/>
            <person name="Glockner F.O."/>
            <person name="Crowley S.P."/>
            <person name="O'Sullivan O."/>
            <person name="Cotter P.D."/>
            <person name="Adams C."/>
            <person name="Dobson A.D."/>
            <person name="O'Gara F."/>
        </authorList>
    </citation>
    <scope>NUCLEOTIDE SEQUENCE [LARGE SCALE GENOMIC DNA]</scope>
    <source>
        <strain evidence="9 10">Ad2</strain>
    </source>
</reference>
<protein>
    <recommendedName>
        <fullName evidence="6">3-hydroxyisobutyrate dehydrogenase</fullName>
        <shortName evidence="6">HIBADH</shortName>
        <ecNumber evidence="6">1.1.1.31</ecNumber>
    </recommendedName>
</protein>
<dbReference type="Gene3D" id="3.40.50.720">
    <property type="entry name" value="NAD(P)-binding Rossmann-like Domain"/>
    <property type="match status" value="1"/>
</dbReference>
<dbReference type="GO" id="GO:0006574">
    <property type="term" value="P:L-valine catabolic process"/>
    <property type="evidence" value="ECO:0007669"/>
    <property type="project" value="UniProtKB-UniPathway"/>
</dbReference>
<dbReference type="RefSeq" id="WP_244271403.1">
    <property type="nucleotide sequence ID" value="NZ_FOFM01000004.1"/>
</dbReference>
<feature type="active site" evidence="5">
    <location>
        <position position="189"/>
    </location>
</feature>
<organism evidence="9 10">
    <name type="scientific">Pseudovibrio axinellae</name>
    <dbReference type="NCBI Taxonomy" id="989403"/>
    <lineage>
        <taxon>Bacteria</taxon>
        <taxon>Pseudomonadati</taxon>
        <taxon>Pseudomonadota</taxon>
        <taxon>Alphaproteobacteria</taxon>
        <taxon>Hyphomicrobiales</taxon>
        <taxon>Stappiaceae</taxon>
        <taxon>Pseudovibrio</taxon>
    </lineage>
</organism>
<dbReference type="Proteomes" id="UP000076577">
    <property type="component" value="Unassembled WGS sequence"/>
</dbReference>
<dbReference type="PANTHER" id="PTHR22981">
    <property type="entry name" value="3-HYDROXYISOBUTYRATE DEHYDROGENASE-RELATED"/>
    <property type="match status" value="1"/>
</dbReference>
<name>A0A165WPA3_9HYPH</name>
<dbReference type="EMBL" id="LMCB01000044">
    <property type="protein sequence ID" value="KZL16755.1"/>
    <property type="molecule type" value="Genomic_DNA"/>
</dbReference>
<evidence type="ECO:0000259" key="7">
    <source>
        <dbReference type="Pfam" id="PF03446"/>
    </source>
</evidence>